<dbReference type="PRINTS" id="PR00786">
    <property type="entry name" value="NEPRILYSIN"/>
</dbReference>
<dbReference type="Proteomes" id="UP000035680">
    <property type="component" value="Unassembled WGS sequence"/>
</dbReference>
<dbReference type="Gene3D" id="1.10.1380.10">
    <property type="entry name" value="Neutral endopeptidase , domain2"/>
    <property type="match status" value="2"/>
</dbReference>
<reference evidence="3" key="1">
    <citation type="submission" date="2014-07" db="EMBL/GenBank/DDBJ databases">
        <authorList>
            <person name="Martin A.A"/>
            <person name="De Silva N."/>
        </authorList>
    </citation>
    <scope>NUCLEOTIDE SEQUENCE</scope>
</reference>
<protein>
    <submittedName>
        <fullName evidence="4">Phosphate-regulating neutral endopeptidase (inferred by orthology to a human protein)</fullName>
    </submittedName>
</protein>
<proteinExistence type="predicted"/>
<evidence type="ECO:0000259" key="2">
    <source>
        <dbReference type="Pfam" id="PF01431"/>
    </source>
</evidence>
<feature type="signal peptide" evidence="1">
    <location>
        <begin position="1"/>
        <end position="21"/>
    </location>
</feature>
<dbReference type="GO" id="GO:0005886">
    <property type="term" value="C:plasma membrane"/>
    <property type="evidence" value="ECO:0007669"/>
    <property type="project" value="TreeGrafter"/>
</dbReference>
<dbReference type="GO" id="GO:0016485">
    <property type="term" value="P:protein processing"/>
    <property type="evidence" value="ECO:0007669"/>
    <property type="project" value="TreeGrafter"/>
</dbReference>
<feature type="chain" id="PRO_5005328888" evidence="1">
    <location>
        <begin position="22"/>
        <end position="474"/>
    </location>
</feature>
<dbReference type="SUPFAM" id="SSF55486">
    <property type="entry name" value="Metalloproteases ('zincins'), catalytic domain"/>
    <property type="match status" value="2"/>
</dbReference>
<dbReference type="InterPro" id="IPR042089">
    <property type="entry name" value="Peptidase_M13_dom_2"/>
</dbReference>
<dbReference type="InterPro" id="IPR024079">
    <property type="entry name" value="MetalloPept_cat_dom_sf"/>
</dbReference>
<accession>A0A0K0EU58</accession>
<dbReference type="Pfam" id="PF01431">
    <property type="entry name" value="Peptidase_M13"/>
    <property type="match status" value="1"/>
</dbReference>
<keyword evidence="1" id="KW-0732">Signal</keyword>
<evidence type="ECO:0000313" key="4">
    <source>
        <dbReference type="WBParaSite" id="SVE_0005100.1"/>
    </source>
</evidence>
<dbReference type="AlphaFoldDB" id="A0A0K0EU58"/>
<evidence type="ECO:0000256" key="1">
    <source>
        <dbReference type="SAM" id="SignalP"/>
    </source>
</evidence>
<feature type="domain" description="Peptidase M13 C-terminal" evidence="2">
    <location>
        <begin position="265"/>
        <end position="473"/>
    </location>
</feature>
<sequence length="474" mass="56172">MNLFFTYIHVIIFFNLYVCSPKENNRRKVDLRKTSRSLFKYVDLSKNTCEDFHEFACGKFMTENNVRINLNKVMDGFSTFVKAIFEGRSKTNTKVTRKLIMMHKKCSTLRNQESFFECTMKVEKFGFYGFASYYVSDVESNPKINKDFDVVNRMVNFIKEEFKNLLNEKKDFLDEATKKNYLKKIDGMVLYREHHQNLKNTKLMEECYDYFKFSTSDSADKMMKNIDKYASFVSSNNKKTQEMCRHYIVDGKSDEAPLFLLVNENAFYDSKKNRFTINPMIFKEPYFDREFPMSLNYGSLGFVIGHELMHALDYYNINLDHEGNASINMTSSFSMDNYKKRSNCFLKQYNYMAKDVNNLEVEELMKLKEDIADNGGLKIAFRAYKSYYKSIKRVSPKIPGFAKYTGDQMFFINYGRFFCKHFVVPDRRMKGKITKHNPTYLRLRNTLGNFNEFSNEYKCNVGSKMNPKKKCELW</sequence>
<reference evidence="4" key="2">
    <citation type="submission" date="2015-08" db="UniProtKB">
        <authorList>
            <consortium name="WormBaseParasite"/>
        </authorList>
    </citation>
    <scope>IDENTIFICATION</scope>
</reference>
<name>A0A0K0EU58_STRVS</name>
<dbReference type="InterPro" id="IPR000718">
    <property type="entry name" value="Peptidase_M13"/>
</dbReference>
<dbReference type="InterPro" id="IPR018497">
    <property type="entry name" value="Peptidase_M13_C"/>
</dbReference>
<dbReference type="PANTHER" id="PTHR11733:SF237">
    <property type="entry name" value="NEPRILYSIN-LIKE 4"/>
    <property type="match status" value="1"/>
</dbReference>
<dbReference type="PANTHER" id="PTHR11733">
    <property type="entry name" value="ZINC METALLOPROTEASE FAMILY M13 NEPRILYSIN-RELATED"/>
    <property type="match status" value="1"/>
</dbReference>
<dbReference type="WBParaSite" id="SVE_0005100.1">
    <property type="protein sequence ID" value="SVE_0005100.1"/>
    <property type="gene ID" value="SVE_0005100"/>
</dbReference>
<dbReference type="Gene3D" id="3.40.390.10">
    <property type="entry name" value="Collagenase (Catalytic Domain)"/>
    <property type="match status" value="2"/>
</dbReference>
<dbReference type="PROSITE" id="PS51885">
    <property type="entry name" value="NEPRILYSIN"/>
    <property type="match status" value="1"/>
</dbReference>
<organism evidence="3 4">
    <name type="scientific">Strongyloides venezuelensis</name>
    <name type="common">Threadworm</name>
    <dbReference type="NCBI Taxonomy" id="75913"/>
    <lineage>
        <taxon>Eukaryota</taxon>
        <taxon>Metazoa</taxon>
        <taxon>Ecdysozoa</taxon>
        <taxon>Nematoda</taxon>
        <taxon>Chromadorea</taxon>
        <taxon>Rhabditida</taxon>
        <taxon>Tylenchina</taxon>
        <taxon>Panagrolaimomorpha</taxon>
        <taxon>Strongyloidoidea</taxon>
        <taxon>Strongyloididae</taxon>
        <taxon>Strongyloides</taxon>
    </lineage>
</organism>
<dbReference type="GO" id="GO:0004222">
    <property type="term" value="F:metalloendopeptidase activity"/>
    <property type="evidence" value="ECO:0007669"/>
    <property type="project" value="InterPro"/>
</dbReference>
<evidence type="ECO:0000313" key="3">
    <source>
        <dbReference type="Proteomes" id="UP000035680"/>
    </source>
</evidence>
<keyword evidence="3" id="KW-1185">Reference proteome</keyword>